<dbReference type="Proteomes" id="UP001295444">
    <property type="component" value="Chromosome 01"/>
</dbReference>
<organism evidence="2 3">
    <name type="scientific">Pelobates cultripes</name>
    <name type="common">Western spadefoot toad</name>
    <dbReference type="NCBI Taxonomy" id="61616"/>
    <lineage>
        <taxon>Eukaryota</taxon>
        <taxon>Metazoa</taxon>
        <taxon>Chordata</taxon>
        <taxon>Craniata</taxon>
        <taxon>Vertebrata</taxon>
        <taxon>Euteleostomi</taxon>
        <taxon>Amphibia</taxon>
        <taxon>Batrachia</taxon>
        <taxon>Anura</taxon>
        <taxon>Pelobatoidea</taxon>
        <taxon>Pelobatidae</taxon>
        <taxon>Pelobates</taxon>
    </lineage>
</organism>
<name>A0AAD1VPY6_PELCU</name>
<proteinExistence type="predicted"/>
<feature type="coiled-coil region" evidence="1">
    <location>
        <begin position="35"/>
        <end position="62"/>
    </location>
</feature>
<sequence length="69" mass="7903">MDQSFTMADAPTTTGDEKTRIVCERLAFFRPNPSIELVQQTIAQVKAEMQEARAKRQANREHELNLLRA</sequence>
<keyword evidence="3" id="KW-1185">Reference proteome</keyword>
<protein>
    <submittedName>
        <fullName evidence="2">Uncharacterized protein</fullName>
    </submittedName>
</protein>
<feature type="non-terminal residue" evidence="2">
    <location>
        <position position="69"/>
    </location>
</feature>
<gene>
    <name evidence="2" type="ORF">PECUL_23A018899</name>
</gene>
<dbReference type="EMBL" id="OW240912">
    <property type="protein sequence ID" value="CAH2223583.1"/>
    <property type="molecule type" value="Genomic_DNA"/>
</dbReference>
<evidence type="ECO:0000313" key="2">
    <source>
        <dbReference type="EMBL" id="CAH2223583.1"/>
    </source>
</evidence>
<evidence type="ECO:0000256" key="1">
    <source>
        <dbReference type="SAM" id="Coils"/>
    </source>
</evidence>
<evidence type="ECO:0000313" key="3">
    <source>
        <dbReference type="Proteomes" id="UP001295444"/>
    </source>
</evidence>
<accession>A0AAD1VPY6</accession>
<dbReference type="AlphaFoldDB" id="A0AAD1VPY6"/>
<keyword evidence="1" id="KW-0175">Coiled coil</keyword>
<reference evidence="2" key="1">
    <citation type="submission" date="2022-03" db="EMBL/GenBank/DDBJ databases">
        <authorList>
            <person name="Alioto T."/>
            <person name="Alioto T."/>
            <person name="Gomez Garrido J."/>
        </authorList>
    </citation>
    <scope>NUCLEOTIDE SEQUENCE</scope>
</reference>